<dbReference type="InterPro" id="IPR000600">
    <property type="entry name" value="ROK"/>
</dbReference>
<name>A0ABV9MJU3_9MICC</name>
<accession>A0ABV9MJU3</accession>
<proteinExistence type="inferred from homology"/>
<sequence length="312" mass="31389">MVIAHSGAVIALDVGGTKIAGALFDAHRHIIATTQVRTPASEGAPAVLEAMAGVVEELRARSNEAISGLGLGVAGVIDPVNAKVSSATDTISGWAGTDLRAELMARTSLEVRAVNDVHAHGLGEALRGAGRGAEEVLLFAVGTGIGGAHLVHGKLLTGVHHAAGHVGHIDSIDAAGLPCSCGQTGHVEAIASGPAIHRHYLRLGGDTRITDTKAVTALALAGDQRAHQALATGARAAGRAAASLANVLDPELVIVSGGMAGAGALWWNSLRQGFAESVIGPVAKTGIVAAELGNEAAFYGAASLFWPSTEKE</sequence>
<dbReference type="EMBL" id="JBHSHE010000016">
    <property type="protein sequence ID" value="MFC4715414.1"/>
    <property type="molecule type" value="Genomic_DNA"/>
</dbReference>
<dbReference type="SUPFAM" id="SSF53067">
    <property type="entry name" value="Actin-like ATPase domain"/>
    <property type="match status" value="1"/>
</dbReference>
<dbReference type="Pfam" id="PF00480">
    <property type="entry name" value="ROK"/>
    <property type="match status" value="1"/>
</dbReference>
<evidence type="ECO:0000256" key="1">
    <source>
        <dbReference type="ARBA" id="ARBA00006479"/>
    </source>
</evidence>
<gene>
    <name evidence="2" type="ORF">ACFO7V_04580</name>
</gene>
<dbReference type="Proteomes" id="UP001595884">
    <property type="component" value="Unassembled WGS sequence"/>
</dbReference>
<comment type="similarity">
    <text evidence="1">Belongs to the ROK (NagC/XylR) family.</text>
</comment>
<dbReference type="Gene3D" id="3.30.420.40">
    <property type="match status" value="2"/>
</dbReference>
<evidence type="ECO:0000313" key="2">
    <source>
        <dbReference type="EMBL" id="MFC4715414.1"/>
    </source>
</evidence>
<dbReference type="InterPro" id="IPR043129">
    <property type="entry name" value="ATPase_NBD"/>
</dbReference>
<comment type="caution">
    <text evidence="2">The sequence shown here is derived from an EMBL/GenBank/DDBJ whole genome shotgun (WGS) entry which is preliminary data.</text>
</comment>
<reference evidence="3" key="1">
    <citation type="journal article" date="2019" name="Int. J. Syst. Evol. Microbiol.">
        <title>The Global Catalogue of Microorganisms (GCM) 10K type strain sequencing project: providing services to taxonomists for standard genome sequencing and annotation.</title>
        <authorList>
            <consortium name="The Broad Institute Genomics Platform"/>
            <consortium name="The Broad Institute Genome Sequencing Center for Infectious Disease"/>
            <person name="Wu L."/>
            <person name="Ma J."/>
        </authorList>
    </citation>
    <scope>NUCLEOTIDE SEQUENCE [LARGE SCALE GENOMIC DNA]</scope>
    <source>
        <strain evidence="3">CGMCC 1.12849</strain>
    </source>
</reference>
<dbReference type="PANTHER" id="PTHR18964">
    <property type="entry name" value="ROK (REPRESSOR, ORF, KINASE) FAMILY"/>
    <property type="match status" value="1"/>
</dbReference>
<keyword evidence="3" id="KW-1185">Reference proteome</keyword>
<dbReference type="PANTHER" id="PTHR18964:SF169">
    <property type="entry name" value="N-ACETYLMANNOSAMINE KINASE"/>
    <property type="match status" value="1"/>
</dbReference>
<dbReference type="RefSeq" id="WP_346059082.1">
    <property type="nucleotide sequence ID" value="NZ_BAAAVQ010000029.1"/>
</dbReference>
<organism evidence="2 3">
    <name type="scientific">Glutamicibacter bergerei</name>
    <dbReference type="NCBI Taxonomy" id="256702"/>
    <lineage>
        <taxon>Bacteria</taxon>
        <taxon>Bacillati</taxon>
        <taxon>Actinomycetota</taxon>
        <taxon>Actinomycetes</taxon>
        <taxon>Micrococcales</taxon>
        <taxon>Micrococcaceae</taxon>
        <taxon>Glutamicibacter</taxon>
    </lineage>
</organism>
<protein>
    <submittedName>
        <fullName evidence="2">ROK family protein</fullName>
    </submittedName>
</protein>
<evidence type="ECO:0000313" key="3">
    <source>
        <dbReference type="Proteomes" id="UP001595884"/>
    </source>
</evidence>